<proteinExistence type="predicted"/>
<dbReference type="Gene3D" id="1.10.10.60">
    <property type="entry name" value="Homeodomain-like"/>
    <property type="match status" value="2"/>
</dbReference>
<dbReference type="PROSITE" id="PS01124">
    <property type="entry name" value="HTH_ARAC_FAMILY_2"/>
    <property type="match status" value="1"/>
</dbReference>
<evidence type="ECO:0000313" key="5">
    <source>
        <dbReference type="EMBL" id="MBC6109319.1"/>
    </source>
</evidence>
<dbReference type="InterPro" id="IPR018060">
    <property type="entry name" value="HTH_AraC"/>
</dbReference>
<dbReference type="PANTHER" id="PTHR47893">
    <property type="entry name" value="REGULATORY PROTEIN PCHR"/>
    <property type="match status" value="1"/>
</dbReference>
<name>A0ABR7KMM2_9SPHI</name>
<evidence type="ECO:0000259" key="4">
    <source>
        <dbReference type="PROSITE" id="PS01124"/>
    </source>
</evidence>
<evidence type="ECO:0000256" key="2">
    <source>
        <dbReference type="ARBA" id="ARBA00023125"/>
    </source>
</evidence>
<keyword evidence="1" id="KW-0805">Transcription regulation</keyword>
<sequence>MEIKLSDHTTKKILFENTYPGNFNGGNDIDEHQAHLVEEDYSINIKEKWFEGIHISIVKISCASLTEFKFELSQNHIGFLFCLEGEAEYFDLHKKRFLSIGKDQQDVSLGKMNQVIFRVHEEVKCVFIQLTQAYFFKITNKEFDPNLSSFKEIYISPEIALILHSLINHQYEGRIKRLFIESKIFELVIQFINKKESRAIISLKADDIKKILLAKKLIEDDLQSPSSLIELSRKVGINDYKLKKGFKEITGNTVFGYLYKLRMDKAHQLLSIEKKTVGEVSFLVGYKNAQHFIVAFKKQYNILPSSLKRNKET</sequence>
<dbReference type="InterPro" id="IPR053142">
    <property type="entry name" value="PchR_regulatory_protein"/>
</dbReference>
<keyword evidence="2" id="KW-0238">DNA-binding</keyword>
<comment type="caution">
    <text evidence="5">The sequence shown here is derived from an EMBL/GenBank/DDBJ whole genome shotgun (WGS) entry which is preliminary data.</text>
</comment>
<dbReference type="Pfam" id="PF12833">
    <property type="entry name" value="HTH_18"/>
    <property type="match status" value="1"/>
</dbReference>
<feature type="domain" description="HTH araC/xylS-type" evidence="4">
    <location>
        <begin position="212"/>
        <end position="310"/>
    </location>
</feature>
<dbReference type="EMBL" id="JACRYL010000002">
    <property type="protein sequence ID" value="MBC6109319.1"/>
    <property type="molecule type" value="Genomic_DNA"/>
</dbReference>
<organism evidence="5 6">
    <name type="scientific">Pedobacter fastidiosus</name>
    <dbReference type="NCBI Taxonomy" id="2765361"/>
    <lineage>
        <taxon>Bacteria</taxon>
        <taxon>Pseudomonadati</taxon>
        <taxon>Bacteroidota</taxon>
        <taxon>Sphingobacteriia</taxon>
        <taxon>Sphingobacteriales</taxon>
        <taxon>Sphingobacteriaceae</taxon>
        <taxon>Pedobacter</taxon>
    </lineage>
</organism>
<evidence type="ECO:0000256" key="3">
    <source>
        <dbReference type="ARBA" id="ARBA00023163"/>
    </source>
</evidence>
<dbReference type="SUPFAM" id="SSF46689">
    <property type="entry name" value="Homeodomain-like"/>
    <property type="match status" value="2"/>
</dbReference>
<dbReference type="InterPro" id="IPR009057">
    <property type="entry name" value="Homeodomain-like_sf"/>
</dbReference>
<accession>A0ABR7KMM2</accession>
<dbReference type="Proteomes" id="UP000652755">
    <property type="component" value="Unassembled WGS sequence"/>
</dbReference>
<dbReference type="PROSITE" id="PS00041">
    <property type="entry name" value="HTH_ARAC_FAMILY_1"/>
    <property type="match status" value="1"/>
</dbReference>
<evidence type="ECO:0000313" key="6">
    <source>
        <dbReference type="Proteomes" id="UP000652755"/>
    </source>
</evidence>
<keyword evidence="6" id="KW-1185">Reference proteome</keyword>
<dbReference type="SMART" id="SM00342">
    <property type="entry name" value="HTH_ARAC"/>
    <property type="match status" value="1"/>
</dbReference>
<dbReference type="InterPro" id="IPR018062">
    <property type="entry name" value="HTH_AraC-typ_CS"/>
</dbReference>
<evidence type="ECO:0000256" key="1">
    <source>
        <dbReference type="ARBA" id="ARBA00023015"/>
    </source>
</evidence>
<keyword evidence="3" id="KW-0804">Transcription</keyword>
<protein>
    <submittedName>
        <fullName evidence="5">Helix-turn-helix transcriptional regulator</fullName>
    </submittedName>
</protein>
<reference evidence="5 6" key="1">
    <citation type="submission" date="2020-08" db="EMBL/GenBank/DDBJ databases">
        <authorList>
            <person name="Sun Q."/>
            <person name="Inoue M."/>
        </authorList>
    </citation>
    <scope>NUCLEOTIDE SEQUENCE [LARGE SCALE GENOMIC DNA]</scope>
    <source>
        <strain evidence="5 6">CCM 8938</strain>
    </source>
</reference>
<dbReference type="PANTHER" id="PTHR47893:SF1">
    <property type="entry name" value="REGULATORY PROTEIN PCHR"/>
    <property type="match status" value="1"/>
</dbReference>
<gene>
    <name evidence="5" type="ORF">H7U22_02685</name>
</gene>
<dbReference type="RefSeq" id="WP_187069803.1">
    <property type="nucleotide sequence ID" value="NZ_JACRYL010000002.1"/>
</dbReference>